<sequence>MEILLLNQTITSRINYLSENIRNFDEPTPENLTNWEERMKELKRFFQMGKSKLNPKNTFGPDIYNREITYPFIQAEPVQIMEKEKNHEAKFVRTRRHPCIGRCPVIQDKINIGQVSDTIQKDDK</sequence>
<reference evidence="1 2" key="1">
    <citation type="submission" date="2019-03" db="EMBL/GenBank/DDBJ databases">
        <title>Single cell metagenomics reveals metabolic interactions within the superorganism composed of flagellate Streblomastix strix and complex community of Bacteroidetes bacteria on its surface.</title>
        <authorList>
            <person name="Treitli S.C."/>
            <person name="Kolisko M."/>
            <person name="Husnik F."/>
            <person name="Keeling P."/>
            <person name="Hampl V."/>
        </authorList>
    </citation>
    <scope>NUCLEOTIDE SEQUENCE [LARGE SCALE GENOMIC DNA]</scope>
    <source>
        <strain evidence="1">ST1C</strain>
    </source>
</reference>
<accession>A0A5J4WBK7</accession>
<evidence type="ECO:0000313" key="1">
    <source>
        <dbReference type="EMBL" id="KAA6391932.1"/>
    </source>
</evidence>
<evidence type="ECO:0000313" key="2">
    <source>
        <dbReference type="Proteomes" id="UP000324800"/>
    </source>
</evidence>
<protein>
    <submittedName>
        <fullName evidence="1">Uncharacterized protein</fullName>
    </submittedName>
</protein>
<dbReference type="AlphaFoldDB" id="A0A5J4WBK7"/>
<gene>
    <name evidence="1" type="ORF">EZS28_012541</name>
</gene>
<comment type="caution">
    <text evidence="1">The sequence shown here is derived from an EMBL/GenBank/DDBJ whole genome shotgun (WGS) entry which is preliminary data.</text>
</comment>
<organism evidence="1 2">
    <name type="scientific">Streblomastix strix</name>
    <dbReference type="NCBI Taxonomy" id="222440"/>
    <lineage>
        <taxon>Eukaryota</taxon>
        <taxon>Metamonada</taxon>
        <taxon>Preaxostyla</taxon>
        <taxon>Oxymonadida</taxon>
        <taxon>Streblomastigidae</taxon>
        <taxon>Streblomastix</taxon>
    </lineage>
</organism>
<proteinExistence type="predicted"/>
<dbReference type="EMBL" id="SNRW01002714">
    <property type="protein sequence ID" value="KAA6391932.1"/>
    <property type="molecule type" value="Genomic_DNA"/>
</dbReference>
<dbReference type="Proteomes" id="UP000324800">
    <property type="component" value="Unassembled WGS sequence"/>
</dbReference>
<name>A0A5J4WBK7_9EUKA</name>